<dbReference type="EMBL" id="JBJYXY010000001">
    <property type="protein sequence ID" value="MFN2974462.1"/>
    <property type="molecule type" value="Genomic_DNA"/>
</dbReference>
<feature type="region of interest" description="Disordered" evidence="2">
    <location>
        <begin position="399"/>
        <end position="419"/>
    </location>
</feature>
<accession>A0ABW9KFZ7</accession>
<dbReference type="Gene3D" id="3.40.50.720">
    <property type="entry name" value="NAD(P)-binding Rossmann-like Domain"/>
    <property type="match status" value="1"/>
</dbReference>
<organism evidence="5 6">
    <name type="scientific">Terriglobus aquaticus</name>
    <dbReference type="NCBI Taxonomy" id="940139"/>
    <lineage>
        <taxon>Bacteria</taxon>
        <taxon>Pseudomonadati</taxon>
        <taxon>Acidobacteriota</taxon>
        <taxon>Terriglobia</taxon>
        <taxon>Terriglobales</taxon>
        <taxon>Acidobacteriaceae</taxon>
        <taxon>Terriglobus</taxon>
    </lineage>
</organism>
<dbReference type="SUPFAM" id="SSF51735">
    <property type="entry name" value="NAD(P)-binding Rossmann-fold domains"/>
    <property type="match status" value="1"/>
</dbReference>
<feature type="domain" description="GFO/IDH/MocA-like oxidoreductase" evidence="4">
    <location>
        <begin position="188"/>
        <end position="323"/>
    </location>
</feature>
<dbReference type="SUPFAM" id="SSF55347">
    <property type="entry name" value="Glyceraldehyde-3-phosphate dehydrogenase-like, C-terminal domain"/>
    <property type="match status" value="1"/>
</dbReference>
<dbReference type="Gene3D" id="3.30.360.10">
    <property type="entry name" value="Dihydrodipicolinate Reductase, domain 2"/>
    <property type="match status" value="1"/>
</dbReference>
<name>A0ABW9KFZ7_9BACT</name>
<evidence type="ECO:0000313" key="5">
    <source>
        <dbReference type="EMBL" id="MFN2974462.1"/>
    </source>
</evidence>
<keyword evidence="1" id="KW-0560">Oxidoreductase</keyword>
<reference evidence="5 6" key="1">
    <citation type="submission" date="2024-12" db="EMBL/GenBank/DDBJ databases">
        <authorList>
            <person name="Lee Y."/>
        </authorList>
    </citation>
    <scope>NUCLEOTIDE SEQUENCE [LARGE SCALE GENOMIC DNA]</scope>
    <source>
        <strain evidence="5 6">03SUJ4</strain>
    </source>
</reference>
<evidence type="ECO:0000259" key="4">
    <source>
        <dbReference type="Pfam" id="PF22725"/>
    </source>
</evidence>
<dbReference type="PROSITE" id="PS51318">
    <property type="entry name" value="TAT"/>
    <property type="match status" value="1"/>
</dbReference>
<evidence type="ECO:0000256" key="1">
    <source>
        <dbReference type="ARBA" id="ARBA00023002"/>
    </source>
</evidence>
<evidence type="ECO:0000313" key="6">
    <source>
        <dbReference type="Proteomes" id="UP001634747"/>
    </source>
</evidence>
<proteinExistence type="predicted"/>
<keyword evidence="3" id="KW-0732">Signal</keyword>
<dbReference type="RefSeq" id="WP_263413974.1">
    <property type="nucleotide sequence ID" value="NZ_BAABBH010000001.1"/>
</dbReference>
<evidence type="ECO:0000256" key="2">
    <source>
        <dbReference type="SAM" id="MobiDB-lite"/>
    </source>
</evidence>
<dbReference type="InterPro" id="IPR050463">
    <property type="entry name" value="Gfo/Idh/MocA_oxidrdct_glycsds"/>
</dbReference>
<sequence length="419" mass="45705">MSTKSLPRRNFLQALSAAGVATAMPAFAMPGALDSYAGPVRHEALAPQAEPAPAHSINFGVCGISHNHVYGMIEAIKRGGGKFTVAWGMEPDLVAAMKKRYPDVKFVATQDEVINDPSIKLILSSQVANERAGIGVRAMKAGKDFLSDKPGITNLAQLAEVRRTIAATGKIYAIMYSERLEVKAAVHAGELVQQGAIGKVIQTINIAPHQVNQKPGGDMGSGLGGRPEWFWKPEQYGGILIDIGSHQVDQFLFYTGSTKAEVVASQLANVRHPKFPAFQDFGDMMLHGNNGFGYVRLDWFTPYGLGTWGDGRLFILGTEGYIEVRKYTNVAVAKQGNNLFLVDQKEARYIDCNNMPLPFGPQFVADIVNRTHTAQDQAQCLLAAELVIRAQMNARRSHVDWEDKPGLTNEPFPKENTPA</sequence>
<dbReference type="InterPro" id="IPR055170">
    <property type="entry name" value="GFO_IDH_MocA-like_dom"/>
</dbReference>
<dbReference type="PANTHER" id="PTHR43818:SF11">
    <property type="entry name" value="BCDNA.GH03377"/>
    <property type="match status" value="1"/>
</dbReference>
<dbReference type="Pfam" id="PF22725">
    <property type="entry name" value="GFO_IDH_MocA_C3"/>
    <property type="match status" value="1"/>
</dbReference>
<evidence type="ECO:0000256" key="3">
    <source>
        <dbReference type="SAM" id="SignalP"/>
    </source>
</evidence>
<gene>
    <name evidence="5" type="ORF">ACK2TP_01670</name>
</gene>
<dbReference type="Proteomes" id="UP001634747">
    <property type="component" value="Unassembled WGS sequence"/>
</dbReference>
<comment type="caution">
    <text evidence="5">The sequence shown here is derived from an EMBL/GenBank/DDBJ whole genome shotgun (WGS) entry which is preliminary data.</text>
</comment>
<protein>
    <submittedName>
        <fullName evidence="5">Gfo/Idh/MocA family protein</fullName>
    </submittedName>
</protein>
<dbReference type="PANTHER" id="PTHR43818">
    <property type="entry name" value="BCDNA.GH03377"/>
    <property type="match status" value="1"/>
</dbReference>
<keyword evidence="6" id="KW-1185">Reference proteome</keyword>
<feature type="signal peptide" evidence="3">
    <location>
        <begin position="1"/>
        <end position="28"/>
    </location>
</feature>
<dbReference type="InterPro" id="IPR036291">
    <property type="entry name" value="NAD(P)-bd_dom_sf"/>
</dbReference>
<feature type="chain" id="PRO_5047346495" evidence="3">
    <location>
        <begin position="29"/>
        <end position="419"/>
    </location>
</feature>
<dbReference type="InterPro" id="IPR006311">
    <property type="entry name" value="TAT_signal"/>
</dbReference>